<dbReference type="EMBL" id="JAGJCB010000010">
    <property type="protein sequence ID" value="MBP0904469.1"/>
    <property type="molecule type" value="Genomic_DNA"/>
</dbReference>
<dbReference type="InterPro" id="IPR050640">
    <property type="entry name" value="Bact_2-comp_sensor_kinase"/>
</dbReference>
<protein>
    <submittedName>
        <fullName evidence="3">Histidine kinase</fullName>
    </submittedName>
</protein>
<evidence type="ECO:0000256" key="1">
    <source>
        <dbReference type="SAM" id="Phobius"/>
    </source>
</evidence>
<dbReference type="InterPro" id="IPR036890">
    <property type="entry name" value="HATPase_C_sf"/>
</dbReference>
<gene>
    <name evidence="3" type="ORF">J8H85_11575</name>
</gene>
<organism evidence="3 4">
    <name type="scientific">Mariniflexile gromovii</name>
    <dbReference type="NCBI Taxonomy" id="362523"/>
    <lineage>
        <taxon>Bacteria</taxon>
        <taxon>Pseudomonadati</taxon>
        <taxon>Bacteroidota</taxon>
        <taxon>Flavobacteriia</taxon>
        <taxon>Flavobacteriales</taxon>
        <taxon>Flavobacteriaceae</taxon>
        <taxon>Mariniflexile</taxon>
    </lineage>
</organism>
<accession>A0ABS4BV50</accession>
<dbReference type="SUPFAM" id="SSF55874">
    <property type="entry name" value="ATPase domain of HSP90 chaperone/DNA topoisomerase II/histidine kinase"/>
    <property type="match status" value="1"/>
</dbReference>
<evidence type="ECO:0000313" key="4">
    <source>
        <dbReference type="Proteomes" id="UP000670776"/>
    </source>
</evidence>
<dbReference type="Proteomes" id="UP000670776">
    <property type="component" value="Unassembled WGS sequence"/>
</dbReference>
<dbReference type="Gene3D" id="3.30.565.10">
    <property type="entry name" value="Histidine kinase-like ATPase, C-terminal domain"/>
    <property type="match status" value="1"/>
</dbReference>
<feature type="transmembrane region" description="Helical" evidence="1">
    <location>
        <begin position="413"/>
        <end position="433"/>
    </location>
</feature>
<feature type="transmembrane region" description="Helical" evidence="1">
    <location>
        <begin position="280"/>
        <end position="300"/>
    </location>
</feature>
<keyword evidence="3" id="KW-0808">Transferase</keyword>
<reference evidence="3 4" key="1">
    <citation type="submission" date="2021-04" db="EMBL/GenBank/DDBJ databases">
        <title>Mariniflexile gromovii gen. nov., sp. nov., a gliding bacterium isolated from the sea urchin Strongylocentrotus intermedius.</title>
        <authorList>
            <person name="Ko S."/>
            <person name="Le V."/>
            <person name="Ahn C.-Y."/>
            <person name="Oh H.-M."/>
        </authorList>
    </citation>
    <scope>NUCLEOTIDE SEQUENCE [LARGE SCALE GENOMIC DNA]</scope>
    <source>
        <strain evidence="3 4">KCTC 12570</strain>
    </source>
</reference>
<dbReference type="RefSeq" id="WP_209655356.1">
    <property type="nucleotide sequence ID" value="NZ_JAGJCB010000010.1"/>
</dbReference>
<comment type="caution">
    <text evidence="3">The sequence shown here is derived from an EMBL/GenBank/DDBJ whole genome shotgun (WGS) entry which is preliminary data.</text>
</comment>
<proteinExistence type="predicted"/>
<keyword evidence="4" id="KW-1185">Reference proteome</keyword>
<keyword evidence="1" id="KW-0472">Membrane</keyword>
<evidence type="ECO:0000313" key="3">
    <source>
        <dbReference type="EMBL" id="MBP0904469.1"/>
    </source>
</evidence>
<sequence length="645" mass="75132">MKKIVLFCLILAAIPIIVISGSSKSQNRYNYYPNLPKDDKWEYVKERVFDGETEKVNKYSGPILVELINASKLDSVALENNFDELRTLIPNKEINYFRNFTGIPKVNPNLHRNEKIKGYEYSDLWAVSISIYITEVDSLQDAYSLEDKRFLKAVKPNGIFFSPMNKDRPSGFSGSKITFKFHKSQTVEERQDIIRFYLVRMISCASLFKERINGKFDIKGAMLNRNEATSWHLDFTDYDKFLLQKLYSPTLVKEYKDYMYSTYPWRFAGNFINKEKQKILANWIASFSVFIMLFLGFNILYKRTYKFLYLSYFFPVVVAFICFYYASFIHSYLITTGNHFQFRTYYLTCLSYILIGAVLAFCLMFYDRYINKFNWNFTKEFVFKICFTLIAVLVPIFIIFIAENKFVDWFFRLNTFLAFAFLFSIVRGIFIYLDHFSENLIKQKDIELSQLKALNAQAEVKLLQSQINPHFLYNALNSIASLAQTDASKTEKMALSLSDLFKYTINRKGKKKNAISDEVEMVKTYLEVEQIRFGDRLSYKVQVDESLNDIEIPMFLIQPLIENAVKHGISKIEGAGEIQLKISKNKEGIDIIVTDNGPQFPDGFVSGHGLQTVYDLLKFSYADNASINIVNEPVKQITITIKTKF</sequence>
<name>A0ABS4BV50_9FLAO</name>
<dbReference type="PANTHER" id="PTHR34220:SF7">
    <property type="entry name" value="SENSOR HISTIDINE KINASE YPDA"/>
    <property type="match status" value="1"/>
</dbReference>
<keyword evidence="3" id="KW-0418">Kinase</keyword>
<dbReference type="GO" id="GO:0016301">
    <property type="term" value="F:kinase activity"/>
    <property type="evidence" value="ECO:0007669"/>
    <property type="project" value="UniProtKB-KW"/>
</dbReference>
<keyword evidence="1" id="KW-1133">Transmembrane helix</keyword>
<feature type="domain" description="Signal transduction histidine kinase internal region" evidence="2">
    <location>
        <begin position="458"/>
        <end position="537"/>
    </location>
</feature>
<feature type="transmembrane region" description="Helical" evidence="1">
    <location>
        <begin position="381"/>
        <end position="401"/>
    </location>
</feature>
<dbReference type="InterPro" id="IPR010559">
    <property type="entry name" value="Sig_transdc_His_kin_internal"/>
</dbReference>
<dbReference type="PANTHER" id="PTHR34220">
    <property type="entry name" value="SENSOR HISTIDINE KINASE YPDA"/>
    <property type="match status" value="1"/>
</dbReference>
<evidence type="ECO:0000259" key="2">
    <source>
        <dbReference type="Pfam" id="PF06580"/>
    </source>
</evidence>
<feature type="transmembrane region" description="Helical" evidence="1">
    <location>
        <begin position="345"/>
        <end position="369"/>
    </location>
</feature>
<feature type="transmembrane region" description="Helical" evidence="1">
    <location>
        <begin position="312"/>
        <end position="333"/>
    </location>
</feature>
<keyword evidence="1" id="KW-0812">Transmembrane</keyword>
<dbReference type="Pfam" id="PF06580">
    <property type="entry name" value="His_kinase"/>
    <property type="match status" value="1"/>
</dbReference>